<keyword evidence="4" id="KW-0732">Signal</keyword>
<keyword evidence="3" id="KW-1133">Transmembrane helix</keyword>
<protein>
    <recommendedName>
        <fullName evidence="7">Hydroxysteroid 17-beta dehydrogenase 2</fullName>
    </recommendedName>
</protein>
<name>A0A8C9L8R1_PAVCR</name>
<keyword evidence="2" id="KW-0560">Oxidoreductase</keyword>
<evidence type="ECO:0000256" key="1">
    <source>
        <dbReference type="ARBA" id="ARBA00006484"/>
    </source>
</evidence>
<dbReference type="InterPro" id="IPR002347">
    <property type="entry name" value="SDR_fam"/>
</dbReference>
<evidence type="ECO:0000313" key="5">
    <source>
        <dbReference type="Ensembl" id="ENSPSTP00000009297.1"/>
    </source>
</evidence>
<dbReference type="PANTHER" id="PTHR43313">
    <property type="entry name" value="SHORT-CHAIN DEHYDROGENASE/REDUCTASE FAMILY 9C"/>
    <property type="match status" value="1"/>
</dbReference>
<dbReference type="PROSITE" id="PS00061">
    <property type="entry name" value="ADH_SHORT"/>
    <property type="match status" value="1"/>
</dbReference>
<dbReference type="GO" id="GO:0008202">
    <property type="term" value="P:steroid metabolic process"/>
    <property type="evidence" value="ECO:0007669"/>
    <property type="project" value="TreeGrafter"/>
</dbReference>
<evidence type="ECO:0008006" key="7">
    <source>
        <dbReference type="Google" id="ProtNLM"/>
    </source>
</evidence>
<dbReference type="InterPro" id="IPR020904">
    <property type="entry name" value="Sc_DH/Rdtase_CS"/>
</dbReference>
<evidence type="ECO:0000313" key="6">
    <source>
        <dbReference type="Proteomes" id="UP000694428"/>
    </source>
</evidence>
<reference evidence="5" key="2">
    <citation type="submission" date="2025-09" db="UniProtKB">
        <authorList>
            <consortium name="Ensembl"/>
        </authorList>
    </citation>
    <scope>IDENTIFICATION</scope>
</reference>
<dbReference type="PANTHER" id="PTHR43313:SF3">
    <property type="entry name" value="17-BETA-HYDROXYSTEROID DEHYDROGENASE TYPE 2"/>
    <property type="match status" value="1"/>
</dbReference>
<dbReference type="AlphaFoldDB" id="A0A8C9L8R1"/>
<accession>A0A8C9L8R1</accession>
<dbReference type="GO" id="GO:0047035">
    <property type="term" value="F:testosterone dehydrogenase (NAD+) activity"/>
    <property type="evidence" value="ECO:0007669"/>
    <property type="project" value="TreeGrafter"/>
</dbReference>
<organism evidence="5 6">
    <name type="scientific">Pavo cristatus</name>
    <name type="common">Indian peafowl</name>
    <name type="synonym">Blue peafowl</name>
    <dbReference type="NCBI Taxonomy" id="9049"/>
    <lineage>
        <taxon>Eukaryota</taxon>
        <taxon>Metazoa</taxon>
        <taxon>Chordata</taxon>
        <taxon>Craniata</taxon>
        <taxon>Vertebrata</taxon>
        <taxon>Euteleostomi</taxon>
        <taxon>Archelosauria</taxon>
        <taxon>Archosauria</taxon>
        <taxon>Dinosauria</taxon>
        <taxon>Saurischia</taxon>
        <taxon>Theropoda</taxon>
        <taxon>Coelurosauria</taxon>
        <taxon>Aves</taxon>
        <taxon>Neognathae</taxon>
        <taxon>Galloanserae</taxon>
        <taxon>Galliformes</taxon>
        <taxon>Phasianidae</taxon>
        <taxon>Phasianinae</taxon>
        <taxon>Pavo</taxon>
    </lineage>
</organism>
<comment type="similarity">
    <text evidence="1">Belongs to the short-chain dehydrogenases/reductases (SDR) family.</text>
</comment>
<sequence length="371" mass="40630">MDTLPSSPLGWLCVALPVLFGLCLAKRSYKAHVLLQSVLPALLGLLCVPVLGTCWGLIVFCSTWLGCSAYLDAGPLPVGDKAVLITGKGLGAQRWALHGGVLEKFLLFRLEFSVMHASRQCSYSLLEKHHVLSNDLVAFCTDSLSQNKFSSDSQVAVLFVGGKSLIPLPPPQFKLCVVVLFLVEYAAPCLLERASVKLYHVYIAPAGGIPLPRYAAYGASKAALSMFSGVMRQELSKWGIKVAAIHPSGFRTGIQGTSELWVKQEKELVEHLSVDVQQDYGRDYLLGLKSYLLQIPACCDADLTPVLSSILHALLAKRPHGLYTPGKGAYFLLCMFCYFPLWFYDFLVSKLLGLESIPQTLRTSEAENEDL</sequence>
<dbReference type="GO" id="GO:0004303">
    <property type="term" value="F:estradiol 17-beta-dehydrogenase [NAD(P)+] activity"/>
    <property type="evidence" value="ECO:0007669"/>
    <property type="project" value="TreeGrafter"/>
</dbReference>
<proteinExistence type="inferred from homology"/>
<evidence type="ECO:0000256" key="2">
    <source>
        <dbReference type="ARBA" id="ARBA00023002"/>
    </source>
</evidence>
<dbReference type="InterPro" id="IPR036291">
    <property type="entry name" value="NAD(P)-bd_dom_sf"/>
</dbReference>
<feature type="signal peptide" evidence="4">
    <location>
        <begin position="1"/>
        <end position="25"/>
    </location>
</feature>
<evidence type="ECO:0000256" key="4">
    <source>
        <dbReference type="SAM" id="SignalP"/>
    </source>
</evidence>
<feature type="transmembrane region" description="Helical" evidence="3">
    <location>
        <begin position="41"/>
        <end position="65"/>
    </location>
</feature>
<dbReference type="Pfam" id="PF00106">
    <property type="entry name" value="adh_short"/>
    <property type="match status" value="1"/>
</dbReference>
<feature type="chain" id="PRO_5034011639" description="Hydroxysteroid 17-beta dehydrogenase 2" evidence="4">
    <location>
        <begin position="26"/>
        <end position="371"/>
    </location>
</feature>
<dbReference type="Ensembl" id="ENSPSTT00000009756.1">
    <property type="protein sequence ID" value="ENSPSTP00000009297.1"/>
    <property type="gene ID" value="ENSPSTG00000006537.1"/>
</dbReference>
<dbReference type="Gene3D" id="3.40.50.720">
    <property type="entry name" value="NAD(P)-binding Rossmann-like Domain"/>
    <property type="match status" value="1"/>
</dbReference>
<reference evidence="5" key="1">
    <citation type="submission" date="2025-08" db="UniProtKB">
        <authorList>
            <consortium name="Ensembl"/>
        </authorList>
    </citation>
    <scope>IDENTIFICATION</scope>
</reference>
<keyword evidence="6" id="KW-1185">Reference proteome</keyword>
<keyword evidence="3" id="KW-0472">Membrane</keyword>
<evidence type="ECO:0000256" key="3">
    <source>
        <dbReference type="SAM" id="Phobius"/>
    </source>
</evidence>
<keyword evidence="3" id="KW-0812">Transmembrane</keyword>
<dbReference type="SUPFAM" id="SSF51735">
    <property type="entry name" value="NAD(P)-binding Rossmann-fold domains"/>
    <property type="match status" value="1"/>
</dbReference>
<dbReference type="Proteomes" id="UP000694428">
    <property type="component" value="Unplaced"/>
</dbReference>